<keyword evidence="3" id="KW-0378">Hydrolase</keyword>
<evidence type="ECO:0000313" key="4">
    <source>
        <dbReference type="Proteomes" id="UP000292423"/>
    </source>
</evidence>
<comment type="caution">
    <text evidence="3">The sequence shown here is derived from an EMBL/GenBank/DDBJ whole genome shotgun (WGS) entry which is preliminary data.</text>
</comment>
<evidence type="ECO:0000259" key="2">
    <source>
        <dbReference type="Pfam" id="PF01738"/>
    </source>
</evidence>
<dbReference type="GO" id="GO:0016787">
    <property type="term" value="F:hydrolase activity"/>
    <property type="evidence" value="ECO:0007669"/>
    <property type="project" value="UniProtKB-KW"/>
</dbReference>
<dbReference type="RefSeq" id="WP_130412255.1">
    <property type="nucleotide sequence ID" value="NZ_SHKX01000011.1"/>
</dbReference>
<dbReference type="InterPro" id="IPR002925">
    <property type="entry name" value="Dienelactn_hydro"/>
</dbReference>
<proteinExistence type="predicted"/>
<dbReference type="OrthoDB" id="9787933at2"/>
<feature type="domain" description="Dienelactone hydrolase" evidence="2">
    <location>
        <begin position="35"/>
        <end position="258"/>
    </location>
</feature>
<feature type="signal peptide" evidence="1">
    <location>
        <begin position="1"/>
        <end position="18"/>
    </location>
</feature>
<organism evidence="3 4">
    <name type="scientific">Fluviicoccus keumensis</name>
    <dbReference type="NCBI Taxonomy" id="1435465"/>
    <lineage>
        <taxon>Bacteria</taxon>
        <taxon>Pseudomonadati</taxon>
        <taxon>Pseudomonadota</taxon>
        <taxon>Gammaproteobacteria</taxon>
        <taxon>Moraxellales</taxon>
        <taxon>Moraxellaceae</taxon>
        <taxon>Fluviicoccus</taxon>
    </lineage>
</organism>
<sequence>MNKAWLLGLSLAAGQALAALHGKDVTYNGGGVSMKGYIVYDDQFKGKRPAVLVVHEWWGLNDYARARADQLAKAGYVAMAVDMYGDGKSANHPDNAMAFMQEATKDTEQTSARFRAAEKLLKANKHTNGKKLAAIGYCFGGAVVLNMARQGEPLKGVASFHGALGAWKPAEPGKVTPKVLVMTGADDNMVPAEAVAKFDEEMKAAKADYRIISYPGAKHSFTNPGADDIAKKFGMPIAYNAEADKASWSELQTFLQDIFK</sequence>
<dbReference type="AlphaFoldDB" id="A0A4Q7ZAY4"/>
<keyword evidence="4" id="KW-1185">Reference proteome</keyword>
<name>A0A4Q7ZAY4_9GAMM</name>
<gene>
    <name evidence="3" type="ORF">EV700_1466</name>
</gene>
<evidence type="ECO:0000313" key="3">
    <source>
        <dbReference type="EMBL" id="RZU47075.1"/>
    </source>
</evidence>
<dbReference type="InterPro" id="IPR050261">
    <property type="entry name" value="FrsA_esterase"/>
</dbReference>
<dbReference type="InterPro" id="IPR029058">
    <property type="entry name" value="AB_hydrolase_fold"/>
</dbReference>
<dbReference type="EMBL" id="SHKX01000011">
    <property type="protein sequence ID" value="RZU47075.1"/>
    <property type="molecule type" value="Genomic_DNA"/>
</dbReference>
<accession>A0A4Q7ZAY4</accession>
<feature type="chain" id="PRO_5020927705" evidence="1">
    <location>
        <begin position="19"/>
        <end position="260"/>
    </location>
</feature>
<evidence type="ECO:0000256" key="1">
    <source>
        <dbReference type="SAM" id="SignalP"/>
    </source>
</evidence>
<dbReference type="Proteomes" id="UP000292423">
    <property type="component" value="Unassembled WGS sequence"/>
</dbReference>
<dbReference type="Pfam" id="PF01738">
    <property type="entry name" value="DLH"/>
    <property type="match status" value="1"/>
</dbReference>
<dbReference type="PANTHER" id="PTHR22946:SF0">
    <property type="entry name" value="DIENELACTONE HYDROLASE DOMAIN-CONTAINING PROTEIN"/>
    <property type="match status" value="1"/>
</dbReference>
<keyword evidence="1" id="KW-0732">Signal</keyword>
<reference evidence="3 4" key="1">
    <citation type="submission" date="2019-02" db="EMBL/GenBank/DDBJ databases">
        <title>Genomic Encyclopedia of Type Strains, Phase IV (KMG-IV): sequencing the most valuable type-strain genomes for metagenomic binning, comparative biology and taxonomic classification.</title>
        <authorList>
            <person name="Goeker M."/>
        </authorList>
    </citation>
    <scope>NUCLEOTIDE SEQUENCE [LARGE SCALE GENOMIC DNA]</scope>
    <source>
        <strain evidence="3 4">DSM 105135</strain>
    </source>
</reference>
<dbReference type="PANTHER" id="PTHR22946">
    <property type="entry name" value="DIENELACTONE HYDROLASE DOMAIN-CONTAINING PROTEIN-RELATED"/>
    <property type="match status" value="1"/>
</dbReference>
<dbReference type="SUPFAM" id="SSF53474">
    <property type="entry name" value="alpha/beta-Hydrolases"/>
    <property type="match status" value="1"/>
</dbReference>
<protein>
    <submittedName>
        <fullName evidence="3">Dienelactone hydrolase</fullName>
    </submittedName>
</protein>
<dbReference type="Gene3D" id="3.40.50.1820">
    <property type="entry name" value="alpha/beta hydrolase"/>
    <property type="match status" value="1"/>
</dbReference>